<organism evidence="3 4">
    <name type="scientific">Colletotrichum karsti</name>
    <dbReference type="NCBI Taxonomy" id="1095194"/>
    <lineage>
        <taxon>Eukaryota</taxon>
        <taxon>Fungi</taxon>
        <taxon>Dikarya</taxon>
        <taxon>Ascomycota</taxon>
        <taxon>Pezizomycotina</taxon>
        <taxon>Sordariomycetes</taxon>
        <taxon>Hypocreomycetidae</taxon>
        <taxon>Glomerellales</taxon>
        <taxon>Glomerellaceae</taxon>
        <taxon>Colletotrichum</taxon>
        <taxon>Colletotrichum boninense species complex</taxon>
    </lineage>
</organism>
<dbReference type="GeneID" id="62160398"/>
<evidence type="ECO:0000313" key="3">
    <source>
        <dbReference type="EMBL" id="KAF9878029.1"/>
    </source>
</evidence>
<reference evidence="3" key="2">
    <citation type="submission" date="2020-11" db="EMBL/GenBank/DDBJ databases">
        <title>Whole genome sequencing of Colletotrichum sp.</title>
        <authorList>
            <person name="Li H."/>
        </authorList>
    </citation>
    <scope>NUCLEOTIDE SEQUENCE</scope>
    <source>
        <strain evidence="3">CkLH20</strain>
    </source>
</reference>
<sequence length="268" mass="31245">MPSRRRSSSTSSASSYSPSRSSSAGPHPRNVPRNYIRNHAPRPKKPSFKTTAVFIAAIAVATICVHRVWTKRRSDKDNHHRSWENTPGRRSVRRNVVRDRHNGYIIDEHEEWTRRRRLPEREYRDRDRRSRFYDDESDGYYSDHYHPPPPPSNRTQQRLPRSLPRSRADGRSGRSLVEENFVPVFEGPRDEVVRYEKAPTVRSATGAAAAAAAGDSTQQVIEEDTTSRRRVEDAVEDWHRRGSRRFPSPERRETVFDDRRSRRASAYN</sequence>
<keyword evidence="2" id="KW-1133">Transmembrane helix</keyword>
<keyword evidence="4" id="KW-1185">Reference proteome</keyword>
<keyword evidence="2" id="KW-0472">Membrane</keyword>
<dbReference type="OrthoDB" id="4847666at2759"/>
<feature type="region of interest" description="Disordered" evidence="1">
    <location>
        <begin position="207"/>
        <end position="268"/>
    </location>
</feature>
<feature type="compositionally biased region" description="Basic and acidic residues" evidence="1">
    <location>
        <begin position="225"/>
        <end position="240"/>
    </location>
</feature>
<keyword evidence="2" id="KW-0812">Transmembrane</keyword>
<reference evidence="3" key="1">
    <citation type="submission" date="2020-03" db="EMBL/GenBank/DDBJ databases">
        <authorList>
            <person name="He L."/>
        </authorList>
    </citation>
    <scope>NUCLEOTIDE SEQUENCE</scope>
    <source>
        <strain evidence="3">CkLH20</strain>
    </source>
</reference>
<feature type="region of interest" description="Disordered" evidence="1">
    <location>
        <begin position="1"/>
        <end position="46"/>
    </location>
</feature>
<evidence type="ECO:0000256" key="2">
    <source>
        <dbReference type="SAM" id="Phobius"/>
    </source>
</evidence>
<feature type="transmembrane region" description="Helical" evidence="2">
    <location>
        <begin position="51"/>
        <end position="69"/>
    </location>
</feature>
<evidence type="ECO:0000256" key="1">
    <source>
        <dbReference type="SAM" id="MobiDB-lite"/>
    </source>
</evidence>
<dbReference type="EMBL" id="JAATWM020000012">
    <property type="protein sequence ID" value="KAF9878029.1"/>
    <property type="molecule type" value="Genomic_DNA"/>
</dbReference>
<comment type="caution">
    <text evidence="3">The sequence shown here is derived from an EMBL/GenBank/DDBJ whole genome shotgun (WGS) entry which is preliminary data.</text>
</comment>
<gene>
    <name evidence="3" type="ORF">CkaCkLH20_04605</name>
</gene>
<dbReference type="RefSeq" id="XP_038747490.1">
    <property type="nucleotide sequence ID" value="XM_038887324.1"/>
</dbReference>
<dbReference type="Proteomes" id="UP000781932">
    <property type="component" value="Unassembled WGS sequence"/>
</dbReference>
<feature type="compositionally biased region" description="Basic and acidic residues" evidence="1">
    <location>
        <begin position="247"/>
        <end position="260"/>
    </location>
</feature>
<evidence type="ECO:0008006" key="5">
    <source>
        <dbReference type="Google" id="ProtNLM"/>
    </source>
</evidence>
<accession>A0A9P6I863</accession>
<proteinExistence type="predicted"/>
<protein>
    <recommendedName>
        <fullName evidence="5">Transmembrane protein</fullName>
    </recommendedName>
</protein>
<feature type="compositionally biased region" description="Low complexity" evidence="1">
    <location>
        <begin position="8"/>
        <end position="23"/>
    </location>
</feature>
<evidence type="ECO:0000313" key="4">
    <source>
        <dbReference type="Proteomes" id="UP000781932"/>
    </source>
</evidence>
<feature type="region of interest" description="Disordered" evidence="1">
    <location>
        <begin position="133"/>
        <end position="175"/>
    </location>
</feature>
<name>A0A9P6I863_9PEZI</name>
<dbReference type="AlphaFoldDB" id="A0A9P6I863"/>